<feature type="transmembrane region" description="Helical" evidence="12">
    <location>
        <begin position="207"/>
        <end position="227"/>
    </location>
</feature>
<dbReference type="InterPro" id="IPR004387">
    <property type="entry name" value="Pept_M50_Zn"/>
</dbReference>
<keyword evidence="10 12" id="KW-0472">Membrane</keyword>
<evidence type="ECO:0000256" key="8">
    <source>
        <dbReference type="ARBA" id="ARBA00022989"/>
    </source>
</evidence>
<keyword evidence="4" id="KW-0645">Protease</keyword>
<keyword evidence="9" id="KW-0482">Metalloprotease</keyword>
<dbReference type="SUPFAM" id="SSF50156">
    <property type="entry name" value="PDZ domain-like"/>
    <property type="match status" value="1"/>
</dbReference>
<comment type="similarity">
    <text evidence="3">Belongs to the peptidase M50A family.</text>
</comment>
<organism evidence="14">
    <name type="scientific">Eutreptiella gymnastica</name>
    <dbReference type="NCBI Taxonomy" id="73025"/>
    <lineage>
        <taxon>Eukaryota</taxon>
        <taxon>Discoba</taxon>
        <taxon>Euglenozoa</taxon>
        <taxon>Euglenida</taxon>
        <taxon>Spirocuta</taxon>
        <taxon>Euglenophyceae</taxon>
        <taxon>Eutreptiales</taxon>
        <taxon>Eutreptiaceae</taxon>
        <taxon>Eutreptiella</taxon>
    </lineage>
</organism>
<dbReference type="InterPro" id="IPR001478">
    <property type="entry name" value="PDZ"/>
</dbReference>
<evidence type="ECO:0000313" key="14">
    <source>
        <dbReference type="EMBL" id="CAE0810346.1"/>
    </source>
</evidence>
<feature type="transmembrane region" description="Helical" evidence="12">
    <location>
        <begin position="118"/>
        <end position="139"/>
    </location>
</feature>
<feature type="compositionally biased region" description="Polar residues" evidence="11">
    <location>
        <begin position="70"/>
        <end position="80"/>
    </location>
</feature>
<keyword evidence="7" id="KW-0862">Zinc</keyword>
<proteinExistence type="inferred from homology"/>
<dbReference type="InterPro" id="IPR008915">
    <property type="entry name" value="Peptidase_M50"/>
</dbReference>
<accession>A0A7S4CYE1</accession>
<dbReference type="PANTHER" id="PTHR42837">
    <property type="entry name" value="REGULATOR OF SIGMA-E PROTEASE RSEP"/>
    <property type="match status" value="1"/>
</dbReference>
<dbReference type="InterPro" id="IPR036034">
    <property type="entry name" value="PDZ_sf"/>
</dbReference>
<dbReference type="AlphaFoldDB" id="A0A7S4CYE1"/>
<evidence type="ECO:0000256" key="3">
    <source>
        <dbReference type="ARBA" id="ARBA00009989"/>
    </source>
</evidence>
<keyword evidence="6" id="KW-0378">Hydrolase</keyword>
<evidence type="ECO:0000256" key="6">
    <source>
        <dbReference type="ARBA" id="ARBA00022801"/>
    </source>
</evidence>
<evidence type="ECO:0000256" key="11">
    <source>
        <dbReference type="SAM" id="MobiDB-lite"/>
    </source>
</evidence>
<evidence type="ECO:0000259" key="13">
    <source>
        <dbReference type="SMART" id="SM00228"/>
    </source>
</evidence>
<keyword evidence="8 12" id="KW-1133">Transmembrane helix</keyword>
<evidence type="ECO:0000256" key="2">
    <source>
        <dbReference type="ARBA" id="ARBA00004141"/>
    </source>
</evidence>
<gene>
    <name evidence="14" type="ORF">EGYM00163_LOCUS21481</name>
</gene>
<evidence type="ECO:0000256" key="10">
    <source>
        <dbReference type="ARBA" id="ARBA00023136"/>
    </source>
</evidence>
<feature type="region of interest" description="Disordered" evidence="11">
    <location>
        <begin position="55"/>
        <end position="81"/>
    </location>
</feature>
<dbReference type="Pfam" id="PF02163">
    <property type="entry name" value="Peptidase_M50"/>
    <property type="match status" value="1"/>
</dbReference>
<evidence type="ECO:0000256" key="1">
    <source>
        <dbReference type="ARBA" id="ARBA00001947"/>
    </source>
</evidence>
<evidence type="ECO:0000256" key="7">
    <source>
        <dbReference type="ARBA" id="ARBA00022833"/>
    </source>
</evidence>
<comment type="cofactor">
    <cofactor evidence="1">
        <name>Zn(2+)</name>
        <dbReference type="ChEBI" id="CHEBI:29105"/>
    </cofactor>
</comment>
<evidence type="ECO:0000256" key="4">
    <source>
        <dbReference type="ARBA" id="ARBA00022670"/>
    </source>
</evidence>
<feature type="domain" description="PDZ" evidence="13">
    <location>
        <begin position="230"/>
        <end position="304"/>
    </location>
</feature>
<dbReference type="EMBL" id="HBJA01060787">
    <property type="protein sequence ID" value="CAE0810346.1"/>
    <property type="molecule type" value="Transcribed_RNA"/>
</dbReference>
<dbReference type="PANTHER" id="PTHR42837:SF2">
    <property type="entry name" value="MEMBRANE METALLOPROTEASE ARASP2, CHLOROPLASTIC-RELATED"/>
    <property type="match status" value="1"/>
</dbReference>
<evidence type="ECO:0000256" key="9">
    <source>
        <dbReference type="ARBA" id="ARBA00023049"/>
    </source>
</evidence>
<keyword evidence="5 12" id="KW-0812">Transmembrane</keyword>
<dbReference type="CDD" id="cd06163">
    <property type="entry name" value="S2P-M50_PDZ_RseP-like"/>
    <property type="match status" value="1"/>
</dbReference>
<comment type="subcellular location">
    <subcellularLocation>
        <location evidence="2">Membrane</location>
        <topology evidence="2">Multi-pass membrane protein</topology>
    </subcellularLocation>
</comment>
<evidence type="ECO:0000256" key="12">
    <source>
        <dbReference type="SAM" id="Phobius"/>
    </source>
</evidence>
<dbReference type="GO" id="GO:0004222">
    <property type="term" value="F:metalloendopeptidase activity"/>
    <property type="evidence" value="ECO:0007669"/>
    <property type="project" value="InterPro"/>
</dbReference>
<evidence type="ECO:0000256" key="5">
    <source>
        <dbReference type="ARBA" id="ARBA00022692"/>
    </source>
</evidence>
<protein>
    <recommendedName>
        <fullName evidence="13">PDZ domain-containing protein</fullName>
    </recommendedName>
</protein>
<dbReference type="Gene3D" id="2.30.42.10">
    <property type="match status" value="1"/>
</dbReference>
<dbReference type="SMART" id="SM00228">
    <property type="entry name" value="PDZ"/>
    <property type="match status" value="1"/>
</dbReference>
<dbReference type="GO" id="GO:0006508">
    <property type="term" value="P:proteolysis"/>
    <property type="evidence" value="ECO:0007669"/>
    <property type="project" value="UniProtKB-KW"/>
</dbReference>
<dbReference type="GO" id="GO:0016020">
    <property type="term" value="C:membrane"/>
    <property type="evidence" value="ECO:0007669"/>
    <property type="project" value="UniProtKB-SubCell"/>
</dbReference>
<sequence>MGVSQTIAAWHVVQSQPSRSTHILRAQRTSPFRTPTLAKPPILKAHEQERTENLPDLSAAKPMGDIPNAPKTSDGLQLPSTERPVPEFRAELLGKATTLGIVVPGIGRAFDLSGPSSVLVAILVVAGIIIVHELGHFAAARLQKIRVSQFAVGLGPKIWEYQGPQVKYTLSALLTGGFVAFPDDDPHSDIPKDDPDLLKNRPVRDRAVVVCAGVVANMILAWTILFAQTTLNGIEKVEYMDGIKIRDVVPQSASYVAGLKEGDIVLSFNGEAIGKSSGDKVRWFQSQIRSSPGLDIDLTIDRNGQRMPIHVIPSTSATTGNGIIGTNLETNYKIAMEKVDGLPRAITHTSKTLYKLTKGVATSFLSVFQGKQETSLSGPVKIISVGAEFAREDPSNGLYRFAAALNVNLAVINLLPLPGLDGGAFALLMVEAIRGGKRLPGNTERLIQGTGFLLFAGVGVAIIFKDFAELLVH</sequence>
<name>A0A7S4CYE1_9EUGL</name>
<reference evidence="14" key="1">
    <citation type="submission" date="2021-01" db="EMBL/GenBank/DDBJ databases">
        <authorList>
            <person name="Corre E."/>
            <person name="Pelletier E."/>
            <person name="Niang G."/>
            <person name="Scheremetjew M."/>
            <person name="Finn R."/>
            <person name="Kale V."/>
            <person name="Holt S."/>
            <person name="Cochrane G."/>
            <person name="Meng A."/>
            <person name="Brown T."/>
            <person name="Cohen L."/>
        </authorList>
    </citation>
    <scope>NUCLEOTIDE SEQUENCE</scope>
    <source>
        <strain evidence="14">CCMP1594</strain>
    </source>
</reference>